<name>A0ACB9F7V2_CICIN</name>
<reference evidence="1 2" key="2">
    <citation type="journal article" date="2022" name="Mol. Ecol. Resour.">
        <title>The genomes of chicory, endive, great burdock and yacon provide insights into Asteraceae paleo-polyploidization history and plant inulin production.</title>
        <authorList>
            <person name="Fan W."/>
            <person name="Wang S."/>
            <person name="Wang H."/>
            <person name="Wang A."/>
            <person name="Jiang F."/>
            <person name="Liu H."/>
            <person name="Zhao H."/>
            <person name="Xu D."/>
            <person name="Zhang Y."/>
        </authorList>
    </citation>
    <scope>NUCLEOTIDE SEQUENCE [LARGE SCALE GENOMIC DNA]</scope>
    <source>
        <strain evidence="2">cv. Punajuju</strain>
        <tissue evidence="1">Leaves</tissue>
    </source>
</reference>
<dbReference type="Proteomes" id="UP001055811">
    <property type="component" value="Linkage Group LG03"/>
</dbReference>
<sequence>MKLKEIRASLLKWYDVNRRDIPWRRINDSDDGERDRKSYDVWLKVPSRRLMRCGQDWVITEGQSPIYSFPFHYLLLLRYFFHNQEEGRRRLISYQESVRGNSKDICESAY</sequence>
<dbReference type="EMBL" id="CM042011">
    <property type="protein sequence ID" value="KAI3767379.1"/>
    <property type="molecule type" value="Genomic_DNA"/>
</dbReference>
<organism evidence="1 2">
    <name type="scientific">Cichorium intybus</name>
    <name type="common">Chicory</name>
    <dbReference type="NCBI Taxonomy" id="13427"/>
    <lineage>
        <taxon>Eukaryota</taxon>
        <taxon>Viridiplantae</taxon>
        <taxon>Streptophyta</taxon>
        <taxon>Embryophyta</taxon>
        <taxon>Tracheophyta</taxon>
        <taxon>Spermatophyta</taxon>
        <taxon>Magnoliopsida</taxon>
        <taxon>eudicotyledons</taxon>
        <taxon>Gunneridae</taxon>
        <taxon>Pentapetalae</taxon>
        <taxon>asterids</taxon>
        <taxon>campanulids</taxon>
        <taxon>Asterales</taxon>
        <taxon>Asteraceae</taxon>
        <taxon>Cichorioideae</taxon>
        <taxon>Cichorieae</taxon>
        <taxon>Cichoriinae</taxon>
        <taxon>Cichorium</taxon>
    </lineage>
</organism>
<reference evidence="2" key="1">
    <citation type="journal article" date="2022" name="Mol. Ecol. Resour.">
        <title>The genomes of chicory, endive, great burdock and yacon provide insights into Asteraceae palaeo-polyploidization history and plant inulin production.</title>
        <authorList>
            <person name="Fan W."/>
            <person name="Wang S."/>
            <person name="Wang H."/>
            <person name="Wang A."/>
            <person name="Jiang F."/>
            <person name="Liu H."/>
            <person name="Zhao H."/>
            <person name="Xu D."/>
            <person name="Zhang Y."/>
        </authorList>
    </citation>
    <scope>NUCLEOTIDE SEQUENCE [LARGE SCALE GENOMIC DNA]</scope>
    <source>
        <strain evidence="2">cv. Punajuju</strain>
    </source>
</reference>
<evidence type="ECO:0000313" key="1">
    <source>
        <dbReference type="EMBL" id="KAI3767379.1"/>
    </source>
</evidence>
<accession>A0ACB9F7V2</accession>
<comment type="caution">
    <text evidence="1">The sequence shown here is derived from an EMBL/GenBank/DDBJ whole genome shotgun (WGS) entry which is preliminary data.</text>
</comment>
<protein>
    <submittedName>
        <fullName evidence="1">Uncharacterized protein</fullName>
    </submittedName>
</protein>
<proteinExistence type="predicted"/>
<evidence type="ECO:0000313" key="2">
    <source>
        <dbReference type="Proteomes" id="UP001055811"/>
    </source>
</evidence>
<gene>
    <name evidence="1" type="ORF">L2E82_17476</name>
</gene>
<keyword evidence="2" id="KW-1185">Reference proteome</keyword>